<reference evidence="1 2" key="1">
    <citation type="submission" date="2019-12" db="EMBL/GenBank/DDBJ databases">
        <title>The draft genomic sequence of strain Chitinophaga oryziterrae JCM 16595.</title>
        <authorList>
            <person name="Zhang X."/>
        </authorList>
    </citation>
    <scope>NUCLEOTIDE SEQUENCE [LARGE SCALE GENOMIC DNA]</scope>
    <source>
        <strain evidence="1 2">JCM 16595</strain>
    </source>
</reference>
<accession>A0A6N8JBB1</accession>
<keyword evidence="2" id="KW-1185">Reference proteome</keyword>
<dbReference type="InterPro" id="IPR012347">
    <property type="entry name" value="Ferritin-like"/>
</dbReference>
<dbReference type="RefSeq" id="WP_157301163.1">
    <property type="nucleotide sequence ID" value="NZ_BAAAZB010000002.1"/>
</dbReference>
<comment type="caution">
    <text evidence="1">The sequence shown here is derived from an EMBL/GenBank/DDBJ whole genome shotgun (WGS) entry which is preliminary data.</text>
</comment>
<dbReference type="OrthoDB" id="954262at2"/>
<evidence type="ECO:0000313" key="2">
    <source>
        <dbReference type="Proteomes" id="UP000468388"/>
    </source>
</evidence>
<dbReference type="Pfam" id="PF13668">
    <property type="entry name" value="Ferritin_2"/>
    <property type="match status" value="1"/>
</dbReference>
<dbReference type="Gene3D" id="1.20.1260.10">
    <property type="match status" value="1"/>
</dbReference>
<protein>
    <submittedName>
        <fullName evidence="1">Ferritin-like domain-containing protein</fullName>
    </submittedName>
</protein>
<organism evidence="1 2">
    <name type="scientific">Chitinophaga oryziterrae</name>
    <dbReference type="NCBI Taxonomy" id="1031224"/>
    <lineage>
        <taxon>Bacteria</taxon>
        <taxon>Pseudomonadati</taxon>
        <taxon>Bacteroidota</taxon>
        <taxon>Chitinophagia</taxon>
        <taxon>Chitinophagales</taxon>
        <taxon>Chitinophagaceae</taxon>
        <taxon>Chitinophaga</taxon>
    </lineage>
</organism>
<dbReference type="Proteomes" id="UP000468388">
    <property type="component" value="Unassembled WGS sequence"/>
</dbReference>
<evidence type="ECO:0000313" key="1">
    <source>
        <dbReference type="EMBL" id="MVT42537.1"/>
    </source>
</evidence>
<dbReference type="InterPro" id="IPR009078">
    <property type="entry name" value="Ferritin-like_SF"/>
</dbReference>
<sequence length="264" mass="28435">MDLQNIFTAIEKTDPEIYERLDTRRSAMKRFANVGKALAMSAVPLALGSMFKKAYGRTPADVLSVLQFALLLEHLESGFYSEAITHTSLFDAAGFAAFTTIANQEAAHVTLIAQTIQALGGTPDPAPAFTYTKNGALPTFTDLATLLTVAQAFEDTGVRAYKGQICNLQENRTVLTIALQIHSVEARHAAHIRTMRGKKGWITQAQNDFSDTDATYAGEDLTVQDGVTITGICTGITADAATEAFEEPLDAATVRTIIAPFINT</sequence>
<dbReference type="EMBL" id="WRXO01000005">
    <property type="protein sequence ID" value="MVT42537.1"/>
    <property type="molecule type" value="Genomic_DNA"/>
</dbReference>
<proteinExistence type="predicted"/>
<dbReference type="CDD" id="cd00657">
    <property type="entry name" value="Ferritin_like"/>
    <property type="match status" value="1"/>
</dbReference>
<gene>
    <name evidence="1" type="ORF">GO495_18230</name>
</gene>
<name>A0A6N8JBB1_9BACT</name>
<dbReference type="SUPFAM" id="SSF47240">
    <property type="entry name" value="Ferritin-like"/>
    <property type="match status" value="1"/>
</dbReference>
<dbReference type="AlphaFoldDB" id="A0A6N8JBB1"/>